<reference evidence="2 4" key="1">
    <citation type="journal article" date="2013" name="BMC Genomics">
        <title>Comparative genomics reveals distinct host-interacting traits of three major human-associated propionibacteria.</title>
        <authorList>
            <person name="Mak T.N."/>
            <person name="Schmid M."/>
            <person name="Brzuszkiewicz E."/>
            <person name="Zeng G."/>
            <person name="Meyer R."/>
            <person name="Sfanos K.S."/>
            <person name="Brinkmann V."/>
            <person name="Meyer T.F."/>
            <person name="Bruggemann H."/>
        </authorList>
    </citation>
    <scope>NUCLEOTIDE SEQUENCE [LARGE SCALE GENOMIC DNA]</scope>
    <source>
        <strain evidence="2 4">DSM 20700</strain>
    </source>
</reference>
<dbReference type="EMBL" id="AOSS01000285">
    <property type="protein sequence ID" value="ERF55742.1"/>
    <property type="molecule type" value="Genomic_DNA"/>
</dbReference>
<dbReference type="PATRIC" id="fig|1160719.4.peg.1439"/>
<evidence type="ECO:0000313" key="5">
    <source>
        <dbReference type="Proteomes" id="UP000094467"/>
    </source>
</evidence>
<dbReference type="Proteomes" id="UP000016307">
    <property type="component" value="Unassembled WGS sequence"/>
</dbReference>
<name>U1EVK7_9ACTN</name>
<evidence type="ECO:0000313" key="4">
    <source>
        <dbReference type="Proteomes" id="UP000016307"/>
    </source>
</evidence>
<feature type="region of interest" description="Disordered" evidence="1">
    <location>
        <begin position="1"/>
        <end position="23"/>
    </location>
</feature>
<feature type="compositionally biased region" description="Polar residues" evidence="1">
    <location>
        <begin position="130"/>
        <end position="143"/>
    </location>
</feature>
<protein>
    <submittedName>
        <fullName evidence="2">Uncharacterized protein</fullName>
    </submittedName>
</protein>
<evidence type="ECO:0000313" key="2">
    <source>
        <dbReference type="EMBL" id="ERF55742.1"/>
    </source>
</evidence>
<organism evidence="2 4">
    <name type="scientific">Cutibacterium granulosum DSM 20700</name>
    <dbReference type="NCBI Taxonomy" id="1160719"/>
    <lineage>
        <taxon>Bacteria</taxon>
        <taxon>Bacillati</taxon>
        <taxon>Actinomycetota</taxon>
        <taxon>Actinomycetes</taxon>
        <taxon>Propionibacteriales</taxon>
        <taxon>Propionibacteriaceae</taxon>
        <taxon>Cutibacterium</taxon>
    </lineage>
</organism>
<proteinExistence type="predicted"/>
<accession>U1EVK7</accession>
<comment type="caution">
    <text evidence="2">The sequence shown here is derived from an EMBL/GenBank/DDBJ whole genome shotgun (WGS) entry which is preliminary data.</text>
</comment>
<reference evidence="3 5" key="2">
    <citation type="submission" date="2014-05" db="EMBL/GenBank/DDBJ databases">
        <authorList>
            <person name="Jahns A.C."/>
            <person name="Eilers H."/>
            <person name="Alexeyev O.A."/>
        </authorList>
    </citation>
    <scope>NUCLEOTIDE SEQUENCE [LARGE SCALE GENOMIC DNA]</scope>
    <source>
        <strain evidence="3 5">DSM 20700</strain>
    </source>
</reference>
<dbReference type="AlphaFoldDB" id="U1EVK7"/>
<evidence type="ECO:0000313" key="3">
    <source>
        <dbReference type="EMBL" id="OCT42211.1"/>
    </source>
</evidence>
<evidence type="ECO:0000256" key="1">
    <source>
        <dbReference type="SAM" id="MobiDB-lite"/>
    </source>
</evidence>
<feature type="region of interest" description="Disordered" evidence="1">
    <location>
        <begin position="49"/>
        <end position="153"/>
    </location>
</feature>
<keyword evidence="4" id="KW-1185">Reference proteome</keyword>
<feature type="compositionally biased region" description="Low complexity" evidence="1">
    <location>
        <begin position="61"/>
        <end position="100"/>
    </location>
</feature>
<gene>
    <name evidence="2" type="ORF">H641_07657</name>
    <name evidence="3" type="ORF">L860_11720</name>
</gene>
<sequence>MPHPVHSFPPRHRADARGDATTTVDRAELTAAGNTLTLALDNQVVGSWSVQPAATPPPSMSPSAPAASPTATASGSSPITSPTSSTRATPAATPTGVPSAIVTPELSSHKEATPAGSTTGHAHGTDDDSSTSQGGQIVTSSPSRGLALPATGN</sequence>
<dbReference type="EMBL" id="JNBU01000036">
    <property type="protein sequence ID" value="OCT42211.1"/>
    <property type="molecule type" value="Genomic_DNA"/>
</dbReference>